<protein>
    <submittedName>
        <fullName evidence="1">Uncharacterized protein</fullName>
    </submittedName>
</protein>
<reference evidence="1" key="1">
    <citation type="journal article" date="2017" name="Appl. Environ. Microbiol.">
        <title>Molecular characterization of an Endozoicomonas-like organism causing infection in king scallop Pecten maximus L.</title>
        <authorList>
            <person name="Cano I."/>
            <person name="van Aerle R."/>
            <person name="Ross S."/>
            <person name="Verner-Jeffreys D.W."/>
            <person name="Paley R.K."/>
            <person name="Rimmer G."/>
            <person name="Ryder D."/>
            <person name="Hooper P."/>
            <person name="Stone D."/>
            <person name="Feist S.W."/>
        </authorList>
    </citation>
    <scope>NUCLEOTIDE SEQUENCE</scope>
</reference>
<dbReference type="AlphaFoldDB" id="A0A2H9T3T2"/>
<comment type="caution">
    <text evidence="1">The sequence shown here is derived from an EMBL/GenBank/DDBJ whole genome shotgun (WGS) entry which is preliminary data.</text>
</comment>
<gene>
    <name evidence="1" type="ORF">CI610_03212</name>
</gene>
<accession>A0A2H9T3T2</accession>
<name>A0A2H9T3T2_9ZZZZ</name>
<evidence type="ECO:0000313" key="1">
    <source>
        <dbReference type="EMBL" id="PJE77859.1"/>
    </source>
</evidence>
<dbReference type="EMBL" id="NSIT01000343">
    <property type="protein sequence ID" value="PJE77859.1"/>
    <property type="molecule type" value="Genomic_DNA"/>
</dbReference>
<proteinExistence type="predicted"/>
<sequence>MKECVEKNILSSKGILYQHVYNSYSLQNYLKKSISVEYLREITKIRLSSHTLNIEKGRYHNIERHQRVCHLCDMNDIEDEFLFV</sequence>
<organism evidence="1">
    <name type="scientific">invertebrate metagenome</name>
    <dbReference type="NCBI Taxonomy" id="1711999"/>
    <lineage>
        <taxon>unclassified sequences</taxon>
        <taxon>metagenomes</taxon>
        <taxon>organismal metagenomes</taxon>
    </lineage>
</organism>